<dbReference type="EMBL" id="JBANRG010000052">
    <property type="protein sequence ID" value="KAK7444004.1"/>
    <property type="molecule type" value="Genomic_DNA"/>
</dbReference>
<evidence type="ECO:0000313" key="3">
    <source>
        <dbReference type="Proteomes" id="UP001498398"/>
    </source>
</evidence>
<name>A0ABR1IXK5_9AGAR</name>
<dbReference type="Proteomes" id="UP001498398">
    <property type="component" value="Unassembled WGS sequence"/>
</dbReference>
<protein>
    <recommendedName>
        <fullName evidence="1">DUF6593 domain-containing protein</fullName>
    </recommendedName>
</protein>
<dbReference type="InterPro" id="IPR046528">
    <property type="entry name" value="DUF6593"/>
</dbReference>
<evidence type="ECO:0000259" key="1">
    <source>
        <dbReference type="Pfam" id="PF20236"/>
    </source>
</evidence>
<comment type="caution">
    <text evidence="2">The sequence shown here is derived from an EMBL/GenBank/DDBJ whole genome shotgun (WGS) entry which is preliminary data.</text>
</comment>
<organism evidence="2 3">
    <name type="scientific">Marasmiellus scandens</name>
    <dbReference type="NCBI Taxonomy" id="2682957"/>
    <lineage>
        <taxon>Eukaryota</taxon>
        <taxon>Fungi</taxon>
        <taxon>Dikarya</taxon>
        <taxon>Basidiomycota</taxon>
        <taxon>Agaricomycotina</taxon>
        <taxon>Agaricomycetes</taxon>
        <taxon>Agaricomycetidae</taxon>
        <taxon>Agaricales</taxon>
        <taxon>Marasmiineae</taxon>
        <taxon>Omphalotaceae</taxon>
        <taxon>Marasmiellus</taxon>
    </lineage>
</organism>
<proteinExistence type="predicted"/>
<dbReference type="Pfam" id="PF20236">
    <property type="entry name" value="DUF6593"/>
    <property type="match status" value="1"/>
</dbReference>
<accession>A0ABR1IXK5</accession>
<feature type="domain" description="DUF6593" evidence="1">
    <location>
        <begin position="53"/>
        <end position="180"/>
    </location>
</feature>
<keyword evidence="3" id="KW-1185">Reference proteome</keyword>
<gene>
    <name evidence="2" type="ORF">VKT23_015401</name>
</gene>
<reference evidence="2 3" key="1">
    <citation type="submission" date="2024-01" db="EMBL/GenBank/DDBJ databases">
        <title>A draft genome for the cacao thread blight pathogen Marasmiellus scandens.</title>
        <authorList>
            <person name="Baruah I.K."/>
            <person name="Leung J."/>
            <person name="Bukari Y."/>
            <person name="Amoako-Attah I."/>
            <person name="Meinhardt L.W."/>
            <person name="Bailey B.A."/>
            <person name="Cohen S.P."/>
        </authorList>
    </citation>
    <scope>NUCLEOTIDE SEQUENCE [LARGE SCALE GENOMIC DNA]</scope>
    <source>
        <strain evidence="2 3">GH-19</strain>
    </source>
</reference>
<evidence type="ECO:0000313" key="2">
    <source>
        <dbReference type="EMBL" id="KAK7444004.1"/>
    </source>
</evidence>
<sequence length="189" mass="22021">MYRQRPLPYVFEDRTGQLNGSDFDDMYDRLFFRVSRPVPSKPVTMIYDMGRRATRHRDSLPFQRDPIAILEFGPAESLGNITYCTPKSTNVPIPMNRYLRRTSLFGRSLSRKFTGSDGREYRWSHRTTPGQEWTLTTGTENYLVAHFDLKPPDVWVMDVSGNTLTVYEAFVHLSVATLTVMRHIEQYNI</sequence>